<sequence>MFKRIEQQYKKKKMYGGAAATAPFVDTINLPSPKSDSDDNFSTSNIDDHRYSDHSPSFNLTDTTFIPVAKTFINTYREIFNDNPKYSKILYEMIDIILKVNVIINNIYPGSEYQDFHELRVVVSEYINNLVHSQGIYLNMRNSIELPNITNPISDADLQLYHNYFKSSIIYITTIKNLIYKLFDFYYRFVLHKYDADFTTKFTAVYEEEFPANLHTKHCTPEPDIYLEQLAQDMYNSINYFASVDAIKYFPDLLNCCDITISKLYYLICIMYIIIENHPGIDFTDQLKDLVDKTKPLLIDTHNYITEQSVNLHISTPQIRLFNKSLKDLLDTLGSPIKPTDEGSAKPDPRNISLSIQKLLAKVPSSSPDDSIGDRGHRVTWGDRNDELTLMRTRGTDEEIVAGFIPVTKLTEIPPDSYIYTIKYFSSGIFCDELLFINYIFQGKEVFVIKNNHDIPVPYVIKWEVGYKSALEEKYTAVILLKDIIEKYCSTEDSYKLKTNTNLECIYLLYLICYNICITKTFNGIGSSNEDYKKNITATYKKIETYLKNLPKSNPHTINYITYNDIYKNIFSIELYNNKSEQNCAYRNFLFYPTQLYLNIYVQIIDDSETITYTSFIDFIRVLHIESKIECQSNDNLIELYNKLIKKLKEIALEKKLNINNIDLCIIYPVFTDGDVFDYIPESIQTFTYNPVNHNNLEFKNGNPIVDGNSPKNGAQINIITNTSTITDYYTLCVAYNIISDEYTKKEFKDNICKILSGRSECFDLLMHAINNRSNNTDDYEDISNKLNSMDHEYIQNELNNVSSIFILMFLVFIFKFKIIRISSSNINMIESLDSWSKNFGTDSHEITNNMALMKMLKSMIERVPLNLINNENMLLSYKQNKLFRYRTLPERINANRGGAYKLSKINTNFKNSINHQLYNITNDINKNSLFIKKFNKQVGGGKSDLLDKLELEMDKYIIISTKLEALKNMFPSITNEDHSELNKSIEYVKTNEKIIKDIIKIFLYYKNLKKTSKDDRLFDIKLPEDFDIRDDDKRIELYQLLKKKLIETTDINTSIIYEFKKIVS</sequence>
<dbReference type="AlphaFoldDB" id="A0A6C0H892"/>
<reference evidence="1" key="1">
    <citation type="journal article" date="2020" name="Nature">
        <title>Giant virus diversity and host interactions through global metagenomics.</title>
        <authorList>
            <person name="Schulz F."/>
            <person name="Roux S."/>
            <person name="Paez-Espino D."/>
            <person name="Jungbluth S."/>
            <person name="Walsh D.A."/>
            <person name="Denef V.J."/>
            <person name="McMahon K.D."/>
            <person name="Konstantinidis K.T."/>
            <person name="Eloe-Fadrosh E.A."/>
            <person name="Kyrpides N.C."/>
            <person name="Woyke T."/>
        </authorList>
    </citation>
    <scope>NUCLEOTIDE SEQUENCE</scope>
    <source>
        <strain evidence="1">GVMAG-M-3300023179-82</strain>
    </source>
</reference>
<accession>A0A6C0H892</accession>
<proteinExistence type="predicted"/>
<name>A0A6C0H892_9ZZZZ</name>
<organism evidence="1">
    <name type="scientific">viral metagenome</name>
    <dbReference type="NCBI Taxonomy" id="1070528"/>
    <lineage>
        <taxon>unclassified sequences</taxon>
        <taxon>metagenomes</taxon>
        <taxon>organismal metagenomes</taxon>
    </lineage>
</organism>
<dbReference type="EMBL" id="MN739898">
    <property type="protein sequence ID" value="QHT76580.1"/>
    <property type="molecule type" value="Genomic_DNA"/>
</dbReference>
<evidence type="ECO:0000313" key="1">
    <source>
        <dbReference type="EMBL" id="QHT76580.1"/>
    </source>
</evidence>
<protein>
    <submittedName>
        <fullName evidence="1">Uncharacterized protein</fullName>
    </submittedName>
</protein>